<evidence type="ECO:0000313" key="2">
    <source>
        <dbReference type="EMBL" id="KAK1128513.1"/>
    </source>
</evidence>
<dbReference type="AlphaFoldDB" id="A0AA40FZX7"/>
<reference evidence="2" key="1">
    <citation type="submission" date="2021-10" db="EMBL/GenBank/DDBJ databases">
        <title>Melipona bicolor Genome sequencing and assembly.</title>
        <authorList>
            <person name="Araujo N.S."/>
            <person name="Arias M.C."/>
        </authorList>
    </citation>
    <scope>NUCLEOTIDE SEQUENCE</scope>
    <source>
        <strain evidence="2">USP_2M_L1-L4_2017</strain>
        <tissue evidence="2">Whole body</tissue>
    </source>
</reference>
<evidence type="ECO:0000256" key="1">
    <source>
        <dbReference type="SAM" id="MobiDB-lite"/>
    </source>
</evidence>
<dbReference type="Gene3D" id="2.60.40.10">
    <property type="entry name" value="Immunoglobulins"/>
    <property type="match status" value="1"/>
</dbReference>
<proteinExistence type="predicted"/>
<sequence length="128" mass="14224">MLQGSSGKSSNVHQNSLDDSSTQTGPYFDISNSKNVTTILGKTTYLNCRVKNLGNKTQTARDASEVHLATVDLSTLPLNGVQPPRPIYPECLFVRNLRQISATILIEAKLCYMPSGWRFCERCLAIFR</sequence>
<comment type="caution">
    <text evidence="2">The sequence shown here is derived from an EMBL/GenBank/DDBJ whole genome shotgun (WGS) entry which is preliminary data.</text>
</comment>
<evidence type="ECO:0000313" key="3">
    <source>
        <dbReference type="Proteomes" id="UP001177670"/>
    </source>
</evidence>
<name>A0AA40FZX7_9HYME</name>
<accession>A0AA40FZX7</accession>
<dbReference type="Proteomes" id="UP001177670">
    <property type="component" value="Unassembled WGS sequence"/>
</dbReference>
<dbReference type="EMBL" id="JAHYIQ010000010">
    <property type="protein sequence ID" value="KAK1128513.1"/>
    <property type="molecule type" value="Genomic_DNA"/>
</dbReference>
<organism evidence="2 3">
    <name type="scientific">Melipona bicolor</name>
    <dbReference type="NCBI Taxonomy" id="60889"/>
    <lineage>
        <taxon>Eukaryota</taxon>
        <taxon>Metazoa</taxon>
        <taxon>Ecdysozoa</taxon>
        <taxon>Arthropoda</taxon>
        <taxon>Hexapoda</taxon>
        <taxon>Insecta</taxon>
        <taxon>Pterygota</taxon>
        <taxon>Neoptera</taxon>
        <taxon>Endopterygota</taxon>
        <taxon>Hymenoptera</taxon>
        <taxon>Apocrita</taxon>
        <taxon>Aculeata</taxon>
        <taxon>Apoidea</taxon>
        <taxon>Anthophila</taxon>
        <taxon>Apidae</taxon>
        <taxon>Melipona</taxon>
    </lineage>
</organism>
<keyword evidence="3" id="KW-1185">Reference proteome</keyword>
<feature type="region of interest" description="Disordered" evidence="1">
    <location>
        <begin position="1"/>
        <end position="30"/>
    </location>
</feature>
<gene>
    <name evidence="2" type="ORF">K0M31_002971</name>
</gene>
<protein>
    <submittedName>
        <fullName evidence="2">Uncharacterized protein</fullName>
    </submittedName>
</protein>
<dbReference type="InterPro" id="IPR013783">
    <property type="entry name" value="Ig-like_fold"/>
</dbReference>